<organism evidence="1 2">
    <name type="scientific">Aquisphaera giovannonii</name>
    <dbReference type="NCBI Taxonomy" id="406548"/>
    <lineage>
        <taxon>Bacteria</taxon>
        <taxon>Pseudomonadati</taxon>
        <taxon>Planctomycetota</taxon>
        <taxon>Planctomycetia</taxon>
        <taxon>Isosphaerales</taxon>
        <taxon>Isosphaeraceae</taxon>
        <taxon>Aquisphaera</taxon>
    </lineage>
</organism>
<accession>A0A5B9WBH7</accession>
<gene>
    <name evidence="1" type="ORF">OJF2_65170</name>
</gene>
<dbReference type="KEGG" id="agv:OJF2_65170"/>
<dbReference type="RefSeq" id="WP_210420252.1">
    <property type="nucleotide sequence ID" value="NZ_CP042997.1"/>
</dbReference>
<keyword evidence="2" id="KW-1185">Reference proteome</keyword>
<protein>
    <submittedName>
        <fullName evidence="1">Uncharacterized protein</fullName>
    </submittedName>
</protein>
<proteinExistence type="predicted"/>
<evidence type="ECO:0000313" key="1">
    <source>
        <dbReference type="EMBL" id="QEH37922.1"/>
    </source>
</evidence>
<name>A0A5B9WBH7_9BACT</name>
<sequence length="72" mass="8436">MSDAELFERAILKLRAEFRRRLPDDAPQRSNERMKKQQSILARLVDEFRVALKKLSENLAFRNALCLKGFVS</sequence>
<dbReference type="EMBL" id="CP042997">
    <property type="protein sequence ID" value="QEH37922.1"/>
    <property type="molecule type" value="Genomic_DNA"/>
</dbReference>
<reference evidence="1 2" key="1">
    <citation type="submission" date="2019-08" db="EMBL/GenBank/DDBJ databases">
        <title>Deep-cultivation of Planctomycetes and their phenomic and genomic characterization uncovers novel biology.</title>
        <authorList>
            <person name="Wiegand S."/>
            <person name="Jogler M."/>
            <person name="Boedeker C."/>
            <person name="Pinto D."/>
            <person name="Vollmers J."/>
            <person name="Rivas-Marin E."/>
            <person name="Kohn T."/>
            <person name="Peeters S.H."/>
            <person name="Heuer A."/>
            <person name="Rast P."/>
            <person name="Oberbeckmann S."/>
            <person name="Bunk B."/>
            <person name="Jeske O."/>
            <person name="Meyerdierks A."/>
            <person name="Storesund J.E."/>
            <person name="Kallscheuer N."/>
            <person name="Luecker S."/>
            <person name="Lage O.M."/>
            <person name="Pohl T."/>
            <person name="Merkel B.J."/>
            <person name="Hornburger P."/>
            <person name="Mueller R.-W."/>
            <person name="Bruemmer F."/>
            <person name="Labrenz M."/>
            <person name="Spormann A.M."/>
            <person name="Op den Camp H."/>
            <person name="Overmann J."/>
            <person name="Amann R."/>
            <person name="Jetten M.S.M."/>
            <person name="Mascher T."/>
            <person name="Medema M.H."/>
            <person name="Devos D.P."/>
            <person name="Kaster A.-K."/>
            <person name="Ovreas L."/>
            <person name="Rohde M."/>
            <person name="Galperin M.Y."/>
            <person name="Jogler C."/>
        </authorList>
    </citation>
    <scope>NUCLEOTIDE SEQUENCE [LARGE SCALE GENOMIC DNA]</scope>
    <source>
        <strain evidence="1 2">OJF2</strain>
    </source>
</reference>
<dbReference type="Proteomes" id="UP000324233">
    <property type="component" value="Chromosome"/>
</dbReference>
<evidence type="ECO:0000313" key="2">
    <source>
        <dbReference type="Proteomes" id="UP000324233"/>
    </source>
</evidence>
<dbReference type="AlphaFoldDB" id="A0A5B9WBH7"/>